<dbReference type="EMBL" id="JZEX01000043">
    <property type="protein sequence ID" value="KKB13246.1"/>
    <property type="molecule type" value="Genomic_DNA"/>
</dbReference>
<accession>A0A0F5FWI5</accession>
<keyword evidence="2" id="KW-1185">Reference proteome</keyword>
<evidence type="ECO:0000313" key="1">
    <source>
        <dbReference type="EMBL" id="KKB13246.1"/>
    </source>
</evidence>
<sequence length="66" mass="7755">MIPASYLFKDVYRREWLDPEVEADRVAASHRSGRGRTMLSRLGVFMRHLFAPADRPQHDWTRTPAE</sequence>
<reference evidence="1 2" key="1">
    <citation type="submission" date="2015-03" db="EMBL/GenBank/DDBJ databases">
        <authorList>
            <person name="Hassan Y.I."/>
            <person name="Lepp D."/>
            <person name="Li X.-Z."/>
            <person name="Zhou T."/>
        </authorList>
    </citation>
    <scope>NUCLEOTIDE SEQUENCE [LARGE SCALE GENOMIC DNA]</scope>
    <source>
        <strain evidence="1 2">BD-c194</strain>
    </source>
</reference>
<dbReference type="OrthoDB" id="7950802at2"/>
<dbReference type="AlphaFoldDB" id="A0A0F5FWI5"/>
<dbReference type="PATRIC" id="fig|443610.3.peg.3057"/>
<organism evidence="1 2">
    <name type="scientific">Devosia geojensis</name>
    <dbReference type="NCBI Taxonomy" id="443610"/>
    <lineage>
        <taxon>Bacteria</taxon>
        <taxon>Pseudomonadati</taxon>
        <taxon>Pseudomonadota</taxon>
        <taxon>Alphaproteobacteria</taxon>
        <taxon>Hyphomicrobiales</taxon>
        <taxon>Devosiaceae</taxon>
        <taxon>Devosia</taxon>
    </lineage>
</organism>
<gene>
    <name evidence="1" type="ORF">VE25_02895</name>
</gene>
<protein>
    <submittedName>
        <fullName evidence="1">Uncharacterized protein</fullName>
    </submittedName>
</protein>
<comment type="caution">
    <text evidence="1">The sequence shown here is derived from an EMBL/GenBank/DDBJ whole genome shotgun (WGS) entry which is preliminary data.</text>
</comment>
<evidence type="ECO:0000313" key="2">
    <source>
        <dbReference type="Proteomes" id="UP000033632"/>
    </source>
</evidence>
<dbReference type="Proteomes" id="UP000033632">
    <property type="component" value="Unassembled WGS sequence"/>
</dbReference>
<dbReference type="RefSeq" id="WP_046107090.1">
    <property type="nucleotide sequence ID" value="NZ_JZEX01000043.1"/>
</dbReference>
<name>A0A0F5FWI5_9HYPH</name>
<proteinExistence type="predicted"/>